<dbReference type="OrthoDB" id="3773240at2"/>
<accession>A0A1I3H3D2</accession>
<proteinExistence type="predicted"/>
<evidence type="ECO:0000313" key="1">
    <source>
        <dbReference type="EMBL" id="SFI30062.1"/>
    </source>
</evidence>
<protein>
    <recommendedName>
        <fullName evidence="3">SurA N-terminal domain-containing protein</fullName>
    </recommendedName>
</protein>
<evidence type="ECO:0000313" key="2">
    <source>
        <dbReference type="Proteomes" id="UP000198649"/>
    </source>
</evidence>
<sequence length="237" mass="24475">MSTTRRRRTLARSVAGVSVAALALGLTGCGVAGTGFRPGIAAEVGDRTVSTDEVDTLVSTYCSAIDDILAEQSQVVPLSVFRSGIAGQLALVSAAEQLADDYGVEPADDYQRAVTEIEKQIGDFSESEQEAVVQVEGAATYVAAVQLSVGEQILLDEGVTEPGPTEAGERGLAAFTTWLDDNGAELNPEYGISVDGAAINTDDQSVSLAVGETALQGMAEEPDPAYAASLPDSQRCG</sequence>
<name>A0A1I3H3D2_9ACTN</name>
<dbReference type="EMBL" id="FOQG01000007">
    <property type="protein sequence ID" value="SFI30062.1"/>
    <property type="molecule type" value="Genomic_DNA"/>
</dbReference>
<evidence type="ECO:0008006" key="3">
    <source>
        <dbReference type="Google" id="ProtNLM"/>
    </source>
</evidence>
<reference evidence="1 2" key="1">
    <citation type="submission" date="2016-10" db="EMBL/GenBank/DDBJ databases">
        <authorList>
            <person name="de Groot N.N."/>
        </authorList>
    </citation>
    <scope>NUCLEOTIDE SEQUENCE [LARGE SCALE GENOMIC DNA]</scope>
    <source>
        <strain evidence="1 2">CGMCC 1.11156</strain>
    </source>
</reference>
<dbReference type="Proteomes" id="UP000198649">
    <property type="component" value="Unassembled WGS sequence"/>
</dbReference>
<gene>
    <name evidence="1" type="ORF">SAMN05216561_10714</name>
</gene>
<keyword evidence="2" id="KW-1185">Reference proteome</keyword>
<dbReference type="RefSeq" id="WP_091112701.1">
    <property type="nucleotide sequence ID" value="NZ_BKAF01000008.1"/>
</dbReference>
<organism evidence="1 2">
    <name type="scientific">Nocardioides psychrotolerans</name>
    <dbReference type="NCBI Taxonomy" id="1005945"/>
    <lineage>
        <taxon>Bacteria</taxon>
        <taxon>Bacillati</taxon>
        <taxon>Actinomycetota</taxon>
        <taxon>Actinomycetes</taxon>
        <taxon>Propionibacteriales</taxon>
        <taxon>Nocardioidaceae</taxon>
        <taxon>Nocardioides</taxon>
    </lineage>
</organism>
<dbReference type="AlphaFoldDB" id="A0A1I3H3D2"/>
<dbReference type="STRING" id="1005945.SAMN05216561_10714"/>
<dbReference type="PROSITE" id="PS51257">
    <property type="entry name" value="PROKAR_LIPOPROTEIN"/>
    <property type="match status" value="1"/>
</dbReference>